<feature type="transmembrane region" description="Helical" evidence="1">
    <location>
        <begin position="65"/>
        <end position="90"/>
    </location>
</feature>
<keyword evidence="3" id="KW-1185">Reference proteome</keyword>
<feature type="transmembrane region" description="Helical" evidence="1">
    <location>
        <begin position="102"/>
        <end position="127"/>
    </location>
</feature>
<keyword evidence="1" id="KW-0472">Membrane</keyword>
<protein>
    <recommendedName>
        <fullName evidence="4">DUF1440 domain-containing protein</fullName>
    </recommendedName>
</protein>
<keyword evidence="1" id="KW-1133">Transmembrane helix</keyword>
<accession>A0ABT6FMZ3</accession>
<keyword evidence="1" id="KW-0812">Transmembrane</keyword>
<gene>
    <name evidence="2" type="ORF">OSR52_02070</name>
</gene>
<reference evidence="2" key="1">
    <citation type="submission" date="2022-11" db="EMBL/GenBank/DDBJ databases">
        <title>High-quality draft genome sequence of Galbibacter sp. strain CMA-7.</title>
        <authorList>
            <person name="Wei L."/>
            <person name="Dong C."/>
            <person name="Shao Z."/>
        </authorList>
    </citation>
    <scope>NUCLEOTIDE SEQUENCE</scope>
    <source>
        <strain evidence="2">CMA-7</strain>
    </source>
</reference>
<proteinExistence type="predicted"/>
<evidence type="ECO:0000256" key="1">
    <source>
        <dbReference type="SAM" id="Phobius"/>
    </source>
</evidence>
<evidence type="ECO:0000313" key="3">
    <source>
        <dbReference type="Proteomes" id="UP001153642"/>
    </source>
</evidence>
<name>A0ABT6FMZ3_9FLAO</name>
<dbReference type="EMBL" id="JAPMUA010000001">
    <property type="protein sequence ID" value="MDG3584637.1"/>
    <property type="molecule type" value="Genomic_DNA"/>
</dbReference>
<sequence length="162" mass="17917">MRNLNDIRKPYKGFHTNNLLMLSFLMGTLDILAAVLLTLYYGGDPIKMLGYIASGALGTKALSGALYYVVIGLFFHYGIAFVWTVIFMWGYKKVPFLSQHRILTGMAYGLIIWSVMDLIIIPLSLITPGPFNIARAITGALILILAIGLPLSFITKNKFPKG</sequence>
<evidence type="ECO:0008006" key="4">
    <source>
        <dbReference type="Google" id="ProtNLM"/>
    </source>
</evidence>
<feature type="transmembrane region" description="Helical" evidence="1">
    <location>
        <begin position="20"/>
        <end position="41"/>
    </location>
</feature>
<organism evidence="2 3">
    <name type="scientific">Galbibacter pacificus</name>
    <dbReference type="NCBI Taxonomy" id="2996052"/>
    <lineage>
        <taxon>Bacteria</taxon>
        <taxon>Pseudomonadati</taxon>
        <taxon>Bacteroidota</taxon>
        <taxon>Flavobacteriia</taxon>
        <taxon>Flavobacteriales</taxon>
        <taxon>Flavobacteriaceae</taxon>
        <taxon>Galbibacter</taxon>
    </lineage>
</organism>
<feature type="transmembrane region" description="Helical" evidence="1">
    <location>
        <begin position="133"/>
        <end position="154"/>
    </location>
</feature>
<dbReference type="Proteomes" id="UP001153642">
    <property type="component" value="Unassembled WGS sequence"/>
</dbReference>
<comment type="caution">
    <text evidence="2">The sequence shown here is derived from an EMBL/GenBank/DDBJ whole genome shotgun (WGS) entry which is preliminary data.</text>
</comment>
<evidence type="ECO:0000313" key="2">
    <source>
        <dbReference type="EMBL" id="MDG3584637.1"/>
    </source>
</evidence>
<dbReference type="RefSeq" id="WP_277898395.1">
    <property type="nucleotide sequence ID" value="NZ_JAPMUA010000001.1"/>
</dbReference>